<name>A0A918XNM2_9PROT</name>
<comment type="caution">
    <text evidence="1">The sequence shown here is derived from an EMBL/GenBank/DDBJ whole genome shotgun (WGS) entry which is preliminary data.</text>
</comment>
<dbReference type="Proteomes" id="UP000630353">
    <property type="component" value="Unassembled WGS sequence"/>
</dbReference>
<proteinExistence type="predicted"/>
<dbReference type="RefSeq" id="WP_189987607.1">
    <property type="nucleotide sequence ID" value="NZ_BMZS01000002.1"/>
</dbReference>
<protein>
    <recommendedName>
        <fullName evidence="3">Lipoprotein</fullName>
    </recommendedName>
</protein>
<evidence type="ECO:0008006" key="3">
    <source>
        <dbReference type="Google" id="ProtNLM"/>
    </source>
</evidence>
<dbReference type="PROSITE" id="PS51257">
    <property type="entry name" value="PROKAR_LIPOPROTEIN"/>
    <property type="match status" value="1"/>
</dbReference>
<accession>A0A918XNM2</accession>
<reference evidence="1" key="1">
    <citation type="journal article" date="2014" name="Int. J. Syst. Evol. Microbiol.">
        <title>Complete genome sequence of Corynebacterium casei LMG S-19264T (=DSM 44701T), isolated from a smear-ripened cheese.</title>
        <authorList>
            <consortium name="US DOE Joint Genome Institute (JGI-PGF)"/>
            <person name="Walter F."/>
            <person name="Albersmeier A."/>
            <person name="Kalinowski J."/>
            <person name="Ruckert C."/>
        </authorList>
    </citation>
    <scope>NUCLEOTIDE SEQUENCE</scope>
    <source>
        <strain evidence="1">KCTC 42651</strain>
    </source>
</reference>
<sequence length="108" mass="12185">MTDRRLTPPFAVLGLALLLAGCAGIGQLQQARAMPPQVIARQNDEFVCQRLRGFGYAADVPVTWLREAQRRNLQSCIDQGMAQRRSDDANRARFGCDRFSAFPWGRCW</sequence>
<evidence type="ECO:0000313" key="2">
    <source>
        <dbReference type="Proteomes" id="UP000630353"/>
    </source>
</evidence>
<reference evidence="1" key="2">
    <citation type="submission" date="2020-09" db="EMBL/GenBank/DDBJ databases">
        <authorList>
            <person name="Sun Q."/>
            <person name="Kim S."/>
        </authorList>
    </citation>
    <scope>NUCLEOTIDE SEQUENCE</scope>
    <source>
        <strain evidence="1">KCTC 42651</strain>
    </source>
</reference>
<keyword evidence="2" id="KW-1185">Reference proteome</keyword>
<dbReference type="AlphaFoldDB" id="A0A918XNM2"/>
<gene>
    <name evidence="1" type="ORF">GCM10017083_07600</name>
</gene>
<dbReference type="EMBL" id="BMZS01000002">
    <property type="protein sequence ID" value="GHD42499.1"/>
    <property type="molecule type" value="Genomic_DNA"/>
</dbReference>
<evidence type="ECO:0000313" key="1">
    <source>
        <dbReference type="EMBL" id="GHD42499.1"/>
    </source>
</evidence>
<organism evidence="1 2">
    <name type="scientific">Thalassobaculum fulvum</name>
    <dbReference type="NCBI Taxonomy" id="1633335"/>
    <lineage>
        <taxon>Bacteria</taxon>
        <taxon>Pseudomonadati</taxon>
        <taxon>Pseudomonadota</taxon>
        <taxon>Alphaproteobacteria</taxon>
        <taxon>Rhodospirillales</taxon>
        <taxon>Thalassobaculaceae</taxon>
        <taxon>Thalassobaculum</taxon>
    </lineage>
</organism>